<keyword evidence="3" id="KW-1185">Reference proteome</keyword>
<evidence type="ECO:0000313" key="2">
    <source>
        <dbReference type="EMBL" id="RUS52478.1"/>
    </source>
</evidence>
<dbReference type="InterPro" id="IPR017259">
    <property type="entry name" value="UCP037672"/>
</dbReference>
<dbReference type="OrthoDB" id="2082701at2"/>
<evidence type="ECO:0008006" key="4">
    <source>
        <dbReference type="Google" id="ProtNLM"/>
    </source>
</evidence>
<dbReference type="RefSeq" id="WP_126991814.1">
    <property type="nucleotide sequence ID" value="NZ_JTFC01000042.1"/>
</dbReference>
<gene>
    <name evidence="2" type="ORF">QI30_17100</name>
</gene>
<keyword evidence="1" id="KW-1133">Transmembrane helix</keyword>
<keyword evidence="1" id="KW-0472">Membrane</keyword>
<dbReference type="EMBL" id="JTFC01000042">
    <property type="protein sequence ID" value="RUS52478.1"/>
    <property type="molecule type" value="Genomic_DNA"/>
</dbReference>
<name>A0A433RQF3_9BACL</name>
<dbReference type="Pfam" id="PF12650">
    <property type="entry name" value="DUF3784"/>
    <property type="match status" value="1"/>
</dbReference>
<sequence>MIILGVVIILFLILSIILLMGKGAFLIAGYNTMAALEKEKYDEVALCRAMGVMMLGITGCLLLIIPSIKTNNQSFGIVATILMIVIIIAGLIYMNTSKKIKRS</sequence>
<comment type="caution">
    <text evidence="2">The sequence shown here is derived from an EMBL/GenBank/DDBJ whole genome shotgun (WGS) entry which is preliminary data.</text>
</comment>
<evidence type="ECO:0000256" key="1">
    <source>
        <dbReference type="SAM" id="Phobius"/>
    </source>
</evidence>
<evidence type="ECO:0000313" key="3">
    <source>
        <dbReference type="Proteomes" id="UP000288623"/>
    </source>
</evidence>
<organism evidence="2 3">
    <name type="scientific">Candidatus Kurthia intestinigallinarum</name>
    <dbReference type="NCBI Taxonomy" id="1562256"/>
    <lineage>
        <taxon>Bacteria</taxon>
        <taxon>Bacillati</taxon>
        <taxon>Bacillota</taxon>
        <taxon>Bacilli</taxon>
        <taxon>Bacillales</taxon>
        <taxon>Caryophanaceae</taxon>
        <taxon>Kurthia</taxon>
    </lineage>
</organism>
<feature type="transmembrane region" description="Helical" evidence="1">
    <location>
        <begin position="74"/>
        <end position="94"/>
    </location>
</feature>
<reference evidence="2 3" key="1">
    <citation type="submission" date="2014-11" db="EMBL/GenBank/DDBJ databases">
        <title>Genome sequence and analysis of novel Kurthia sp.</title>
        <authorList>
            <person name="Lawson J.N."/>
            <person name="Gonzalez J.E."/>
            <person name="Rinauldi L."/>
            <person name="Xuan Z."/>
            <person name="Firman A."/>
            <person name="Shaddox L."/>
            <person name="Trudeau A."/>
            <person name="Shah S."/>
            <person name="Reiman D."/>
        </authorList>
    </citation>
    <scope>NUCLEOTIDE SEQUENCE [LARGE SCALE GENOMIC DNA]</scope>
    <source>
        <strain evidence="2 3">3B1D</strain>
    </source>
</reference>
<dbReference type="AlphaFoldDB" id="A0A433RQF3"/>
<dbReference type="Proteomes" id="UP000288623">
    <property type="component" value="Unassembled WGS sequence"/>
</dbReference>
<keyword evidence="1" id="KW-0812">Transmembrane</keyword>
<feature type="transmembrane region" description="Helical" evidence="1">
    <location>
        <begin position="49"/>
        <end position="68"/>
    </location>
</feature>
<protein>
    <recommendedName>
        <fullName evidence="4">DUF3784 domain-containing protein</fullName>
    </recommendedName>
</protein>
<proteinExistence type="predicted"/>
<accession>A0A433RQF3</accession>
<feature type="transmembrane region" description="Helical" evidence="1">
    <location>
        <begin position="6"/>
        <end position="28"/>
    </location>
</feature>